<name>A0A7X1AU23_9PSED</name>
<dbReference type="InterPro" id="IPR010105">
    <property type="entry name" value="TonB_sidphr_rcpt"/>
</dbReference>
<keyword evidence="7" id="KW-0732">Signal</keyword>
<dbReference type="InterPro" id="IPR010917">
    <property type="entry name" value="TonB_rcpt_CS"/>
</dbReference>
<dbReference type="PROSITE" id="PS52016">
    <property type="entry name" value="TONB_DEPENDENT_REC_3"/>
    <property type="match status" value="1"/>
</dbReference>
<comment type="subcellular location">
    <subcellularLocation>
        <location evidence="1 14">Cell outer membrane</location>
        <topology evidence="1 14">Multi-pass membrane protein</topology>
    </subcellularLocation>
</comment>
<dbReference type="Gene3D" id="2.40.170.20">
    <property type="entry name" value="TonB-dependent receptor, beta-barrel domain"/>
    <property type="match status" value="1"/>
</dbReference>
<dbReference type="GO" id="GO:0038023">
    <property type="term" value="F:signaling receptor activity"/>
    <property type="evidence" value="ECO:0007669"/>
    <property type="project" value="InterPro"/>
</dbReference>
<dbReference type="Proteomes" id="UP000520513">
    <property type="component" value="Unassembled WGS sequence"/>
</dbReference>
<keyword evidence="12 19" id="KW-0675">Receptor</keyword>
<proteinExistence type="inferred from homology"/>
<dbReference type="RefSeq" id="WP_185710819.1">
    <property type="nucleotide sequence ID" value="NZ_JAAXCY010000020.1"/>
</dbReference>
<dbReference type="SMART" id="SM00965">
    <property type="entry name" value="STN"/>
    <property type="match status" value="1"/>
</dbReference>
<dbReference type="Gene3D" id="2.170.130.10">
    <property type="entry name" value="TonB-dependent receptor, plug domain"/>
    <property type="match status" value="1"/>
</dbReference>
<dbReference type="InterPro" id="IPR012910">
    <property type="entry name" value="Plug_dom"/>
</dbReference>
<evidence type="ECO:0000256" key="5">
    <source>
        <dbReference type="ARBA" id="ARBA00022496"/>
    </source>
</evidence>
<dbReference type="InterPro" id="IPR011662">
    <property type="entry name" value="Secretin/TonB_short_N"/>
</dbReference>
<keyword evidence="13 14" id="KW-0998">Cell outer membrane</keyword>
<evidence type="ECO:0000256" key="3">
    <source>
        <dbReference type="ARBA" id="ARBA00022448"/>
    </source>
</evidence>
<accession>A0A7X1AU23</accession>
<dbReference type="InterPro" id="IPR036942">
    <property type="entry name" value="Beta-barrel_TonB_sf"/>
</dbReference>
<dbReference type="NCBIfam" id="TIGR01783">
    <property type="entry name" value="TonB-siderophor"/>
    <property type="match status" value="1"/>
</dbReference>
<dbReference type="InterPro" id="IPR000531">
    <property type="entry name" value="Beta-barrel_TonB"/>
</dbReference>
<evidence type="ECO:0000256" key="16">
    <source>
        <dbReference type="RuleBase" id="RU003357"/>
    </source>
</evidence>
<feature type="domain" description="Secretin/TonB short N-terminal" evidence="17">
    <location>
        <begin position="76"/>
        <end position="127"/>
    </location>
</feature>
<comment type="caution">
    <text evidence="19">The sequence shown here is derived from an EMBL/GenBank/DDBJ whole genome shotgun (WGS) entry which is preliminary data.</text>
</comment>
<evidence type="ECO:0000256" key="13">
    <source>
        <dbReference type="ARBA" id="ARBA00023237"/>
    </source>
</evidence>
<sequence>MRAGQTSVANQPLRLFRKKPLQVALFGVSLMVQTGLLAPMFATGSSAMAASQQQAFAIAPGPLGSVLSRFASDAGVVLSFDSGLTAGKQSAGLQGAYSVEQGFARLLAGSNLAVAANSDGSYRLGLQASGGALTLGATSINAEGLGLTTENSGSYTTGAASTATKLPLSLRETPQSVSVITRQLMDDQHLSTLSEVLTFTPGISSNHRDSERYSFYSRGFEIQNFQYDGIPSQIANESQQYIGPLSDMAIYDRVEVVRGATGLMSGAGTPSAVINLVRKRPTKDFQAHISGEAGAWDRYRSEVDVSGPLTETGNVRGRFVAAYQKQNSFVEWYKQEKRVMYGALDIDLNDTTTLRTSLDYQNNDANGTSYGHIPLFYSNGSQTNFPRSFNPATRSSYMDNTTYTFTTMLDHKLDNDWSLKTAYSHQYSYRKGQGASASGGYPDPITGQGAGAFIYRLDSYQTQDMLDVYASGPFQLGGREHELVVGASTSHTHLNFPNYSSTSADQDGDYGDVDNIFSWDGRQFGRRSYNEVGGAVTTLQQTGVYGALRLKPMDPLTLILGTRVSWWKQLDEVTDYAPYSQATDKTKKSGVVTPYAGIIYDLNDTYSVYASYTNIFLPQTFYKTASGGSLAPLEGDNYEIGLKGEFFDGALNASIALFDIEQKNTAADSGNDATGKTVYKAIAGTTTRGVETEISGEVAAGWNVFGGYTYRESHAKDGERVQVNQPINLFKLGTTYRLPGALNRLTVGGNVTWQSEMYATSQINYTGPYYKAVQDPFAVVGLLANYQVDEHLSVGLNVNNLFDKKYYDGMGTFNSGSYGEPRNAMVNAKWKF</sequence>
<dbReference type="Pfam" id="PF07660">
    <property type="entry name" value="STN"/>
    <property type="match status" value="1"/>
</dbReference>
<evidence type="ECO:0000259" key="17">
    <source>
        <dbReference type="SMART" id="SM00965"/>
    </source>
</evidence>
<evidence type="ECO:0000256" key="2">
    <source>
        <dbReference type="ARBA" id="ARBA00009810"/>
    </source>
</evidence>
<evidence type="ECO:0000313" key="19">
    <source>
        <dbReference type="EMBL" id="MBC2410719.1"/>
    </source>
</evidence>
<dbReference type="PANTHER" id="PTHR32552:SF74">
    <property type="entry name" value="HYDROXAMATE SIDEROPHORE RECEPTOR FHUE"/>
    <property type="match status" value="1"/>
</dbReference>
<dbReference type="AlphaFoldDB" id="A0A7X1AU23"/>
<evidence type="ECO:0000256" key="6">
    <source>
        <dbReference type="ARBA" id="ARBA00022692"/>
    </source>
</evidence>
<dbReference type="GO" id="GO:0015891">
    <property type="term" value="P:siderophore transport"/>
    <property type="evidence" value="ECO:0007669"/>
    <property type="project" value="InterPro"/>
</dbReference>
<keyword evidence="11 14" id="KW-0472">Membrane</keyword>
<reference evidence="20 21" key="1">
    <citation type="submission" date="2020-04" db="EMBL/GenBank/DDBJ databases">
        <title>Pseudomonas crami sp. nov., a novel proteolytic bacterial species isolated from cream.</title>
        <authorList>
            <person name="Hofmann K."/>
            <person name="Woller A."/>
            <person name="Huptas C."/>
            <person name="Wenning M."/>
            <person name="Scherer S."/>
            <person name="Doll E.V."/>
        </authorList>
    </citation>
    <scope>NUCLEOTIDE SEQUENCE [LARGE SCALE GENOMIC DNA]</scope>
    <source>
        <strain evidence="18 21">WS 5096</strain>
        <strain evidence="19 20">WS 5106</strain>
    </source>
</reference>
<keyword evidence="5" id="KW-0410">Iron transport</keyword>
<dbReference type="Gene3D" id="3.55.50.30">
    <property type="match status" value="1"/>
</dbReference>
<evidence type="ECO:0000256" key="10">
    <source>
        <dbReference type="ARBA" id="ARBA00023077"/>
    </source>
</evidence>
<evidence type="ECO:0000256" key="15">
    <source>
        <dbReference type="PROSITE-ProRule" id="PRU10144"/>
    </source>
</evidence>
<evidence type="ECO:0000313" key="18">
    <source>
        <dbReference type="EMBL" id="MBC2385364.1"/>
    </source>
</evidence>
<keyword evidence="4 14" id="KW-1134">Transmembrane beta strand</keyword>
<dbReference type="Pfam" id="PF07715">
    <property type="entry name" value="Plug"/>
    <property type="match status" value="1"/>
</dbReference>
<dbReference type="EMBL" id="JAAXCY010000020">
    <property type="protein sequence ID" value="MBC2410719.1"/>
    <property type="molecule type" value="Genomic_DNA"/>
</dbReference>
<evidence type="ECO:0000256" key="12">
    <source>
        <dbReference type="ARBA" id="ARBA00023170"/>
    </source>
</evidence>
<keyword evidence="6 14" id="KW-0812">Transmembrane</keyword>
<evidence type="ECO:0000256" key="11">
    <source>
        <dbReference type="ARBA" id="ARBA00023136"/>
    </source>
</evidence>
<keyword evidence="10 16" id="KW-0798">TonB box</keyword>
<organism evidence="19 20">
    <name type="scientific">Pseudomonas cremoris</name>
    <dbReference type="NCBI Taxonomy" id="2724178"/>
    <lineage>
        <taxon>Bacteria</taxon>
        <taxon>Pseudomonadati</taxon>
        <taxon>Pseudomonadota</taxon>
        <taxon>Gammaproteobacteria</taxon>
        <taxon>Pseudomonadales</taxon>
        <taxon>Pseudomonadaceae</taxon>
        <taxon>Pseudomonas</taxon>
    </lineage>
</organism>
<dbReference type="CDD" id="cd01347">
    <property type="entry name" value="ligand_gated_channel"/>
    <property type="match status" value="1"/>
</dbReference>
<comment type="similarity">
    <text evidence="2 14 16">Belongs to the TonB-dependent receptor family.</text>
</comment>
<evidence type="ECO:0000256" key="1">
    <source>
        <dbReference type="ARBA" id="ARBA00004571"/>
    </source>
</evidence>
<keyword evidence="9" id="KW-0406">Ion transport</keyword>
<dbReference type="Proteomes" id="UP000534677">
    <property type="component" value="Unassembled WGS sequence"/>
</dbReference>
<evidence type="ECO:0000256" key="9">
    <source>
        <dbReference type="ARBA" id="ARBA00023065"/>
    </source>
</evidence>
<evidence type="ECO:0000313" key="20">
    <source>
        <dbReference type="Proteomes" id="UP000520513"/>
    </source>
</evidence>
<evidence type="ECO:0000256" key="7">
    <source>
        <dbReference type="ARBA" id="ARBA00022729"/>
    </source>
</evidence>
<gene>
    <name evidence="18" type="ORF">HF209_30890</name>
    <name evidence="19" type="ORF">HF257_32325</name>
</gene>
<dbReference type="SUPFAM" id="SSF56935">
    <property type="entry name" value="Porins"/>
    <property type="match status" value="1"/>
</dbReference>
<keyword evidence="21" id="KW-1185">Reference proteome</keyword>
<dbReference type="InterPro" id="IPR037066">
    <property type="entry name" value="Plug_dom_sf"/>
</dbReference>
<dbReference type="GO" id="GO:0015344">
    <property type="term" value="F:siderophore uptake transmembrane transporter activity"/>
    <property type="evidence" value="ECO:0007669"/>
    <property type="project" value="TreeGrafter"/>
</dbReference>
<dbReference type="FunFam" id="2.170.130.10:FF:000010">
    <property type="entry name" value="Ferripyoverdine receptor"/>
    <property type="match status" value="1"/>
</dbReference>
<dbReference type="Pfam" id="PF00593">
    <property type="entry name" value="TonB_dep_Rec_b-barrel"/>
    <property type="match status" value="1"/>
</dbReference>
<dbReference type="PANTHER" id="PTHR32552">
    <property type="entry name" value="FERRICHROME IRON RECEPTOR-RELATED"/>
    <property type="match status" value="1"/>
</dbReference>
<keyword evidence="8" id="KW-0408">Iron</keyword>
<dbReference type="EMBL" id="JAAXCZ010000027">
    <property type="protein sequence ID" value="MBC2385364.1"/>
    <property type="molecule type" value="Genomic_DNA"/>
</dbReference>
<keyword evidence="3 14" id="KW-0813">Transport</keyword>
<feature type="short sequence motif" description="TonB C-terminal box" evidence="15">
    <location>
        <begin position="815"/>
        <end position="832"/>
    </location>
</feature>
<evidence type="ECO:0000313" key="21">
    <source>
        <dbReference type="Proteomes" id="UP000534677"/>
    </source>
</evidence>
<dbReference type="GO" id="GO:0009279">
    <property type="term" value="C:cell outer membrane"/>
    <property type="evidence" value="ECO:0007669"/>
    <property type="project" value="UniProtKB-SubCell"/>
</dbReference>
<evidence type="ECO:0000256" key="8">
    <source>
        <dbReference type="ARBA" id="ARBA00023004"/>
    </source>
</evidence>
<dbReference type="InterPro" id="IPR039426">
    <property type="entry name" value="TonB-dep_rcpt-like"/>
</dbReference>
<evidence type="ECO:0000256" key="4">
    <source>
        <dbReference type="ARBA" id="ARBA00022452"/>
    </source>
</evidence>
<evidence type="ECO:0000256" key="14">
    <source>
        <dbReference type="PROSITE-ProRule" id="PRU01360"/>
    </source>
</evidence>
<protein>
    <submittedName>
        <fullName evidence="19">TonB-dependent siderophore receptor</fullName>
    </submittedName>
</protein>
<dbReference type="PROSITE" id="PS01156">
    <property type="entry name" value="TONB_DEPENDENT_REC_2"/>
    <property type="match status" value="1"/>
</dbReference>